<organism evidence="1 2">
    <name type="scientific">Paracidovorax anthurii</name>
    <dbReference type="NCBI Taxonomy" id="78229"/>
    <lineage>
        <taxon>Bacteria</taxon>
        <taxon>Pseudomonadati</taxon>
        <taxon>Pseudomonadota</taxon>
        <taxon>Betaproteobacteria</taxon>
        <taxon>Burkholderiales</taxon>
        <taxon>Comamonadaceae</taxon>
        <taxon>Paracidovorax</taxon>
    </lineage>
</organism>
<gene>
    <name evidence="1" type="ORF">AX018_100237</name>
</gene>
<accession>A0A328ZUY1</accession>
<protein>
    <submittedName>
        <fullName evidence="1">Uncharacterized protein</fullName>
    </submittedName>
</protein>
<proteinExistence type="predicted"/>
<sequence>MAAKRKPRGHERLFSLSNGTSVSLECAHALLGGRFTKFLWANLYDQAGREVASACKLLPGETRWHSCRAIDASGPMQELLRDLMPHRGQWVRIQFAYRVGGA</sequence>
<dbReference type="Proteomes" id="UP000248856">
    <property type="component" value="Unassembled WGS sequence"/>
</dbReference>
<name>A0A328ZUY1_9BURK</name>
<dbReference type="EMBL" id="QLTA01000002">
    <property type="protein sequence ID" value="RAR86076.1"/>
    <property type="molecule type" value="Genomic_DNA"/>
</dbReference>
<reference evidence="1 2" key="1">
    <citation type="submission" date="2018-06" db="EMBL/GenBank/DDBJ databases">
        <title>Genomic Encyclopedia of Archaeal and Bacterial Type Strains, Phase II (KMG-II): from individual species to whole genera.</title>
        <authorList>
            <person name="Goeker M."/>
        </authorList>
    </citation>
    <scope>NUCLEOTIDE SEQUENCE [LARGE SCALE GENOMIC DNA]</scope>
    <source>
        <strain evidence="1 2">CFPB 3232</strain>
    </source>
</reference>
<keyword evidence="2" id="KW-1185">Reference proteome</keyword>
<evidence type="ECO:0000313" key="2">
    <source>
        <dbReference type="Proteomes" id="UP000248856"/>
    </source>
</evidence>
<comment type="caution">
    <text evidence="1">The sequence shown here is derived from an EMBL/GenBank/DDBJ whole genome shotgun (WGS) entry which is preliminary data.</text>
</comment>
<dbReference type="AlphaFoldDB" id="A0A328ZUY1"/>
<evidence type="ECO:0000313" key="1">
    <source>
        <dbReference type="EMBL" id="RAR86076.1"/>
    </source>
</evidence>
<dbReference type="RefSeq" id="WP_146749188.1">
    <property type="nucleotide sequence ID" value="NZ_CBCSGC010000002.1"/>
</dbReference>